<protein>
    <submittedName>
        <fullName evidence="7">Decaprenyl-phosphate phosphoribosyltransferase</fullName>
        <ecNumber evidence="7">2.4.2.45</ecNumber>
    </submittedName>
</protein>
<dbReference type="RefSeq" id="WP_042796188.1">
    <property type="nucleotide sequence ID" value="NZ_CADILH010000008.1"/>
</dbReference>
<name>A0A6S7F6Q5_9BURK</name>
<evidence type="ECO:0000256" key="5">
    <source>
        <dbReference type="ARBA" id="ARBA00023136"/>
    </source>
</evidence>
<feature type="transmembrane region" description="Helical" evidence="6">
    <location>
        <begin position="12"/>
        <end position="29"/>
    </location>
</feature>
<feature type="transmembrane region" description="Helical" evidence="6">
    <location>
        <begin position="236"/>
        <end position="254"/>
    </location>
</feature>
<feature type="transmembrane region" description="Helical" evidence="6">
    <location>
        <begin position="76"/>
        <end position="99"/>
    </location>
</feature>
<dbReference type="EMBL" id="CADILH010000008">
    <property type="protein sequence ID" value="CAB3936179.1"/>
    <property type="molecule type" value="Genomic_DNA"/>
</dbReference>
<keyword evidence="8" id="KW-1185">Reference proteome</keyword>
<accession>A0A6S7F6Q5</accession>
<dbReference type="InterPro" id="IPR044878">
    <property type="entry name" value="UbiA_sf"/>
</dbReference>
<dbReference type="GO" id="GO:0016765">
    <property type="term" value="F:transferase activity, transferring alkyl or aryl (other than methyl) groups"/>
    <property type="evidence" value="ECO:0007669"/>
    <property type="project" value="InterPro"/>
</dbReference>
<feature type="transmembrane region" description="Helical" evidence="6">
    <location>
        <begin position="205"/>
        <end position="224"/>
    </location>
</feature>
<keyword evidence="7" id="KW-0328">Glycosyltransferase</keyword>
<evidence type="ECO:0000313" key="7">
    <source>
        <dbReference type="EMBL" id="CAB3936179.1"/>
    </source>
</evidence>
<dbReference type="InterPro" id="IPR000537">
    <property type="entry name" value="UbiA_prenyltransferase"/>
</dbReference>
<dbReference type="NCBIfam" id="NF008977">
    <property type="entry name" value="PRK12324.1-2"/>
    <property type="match status" value="1"/>
</dbReference>
<keyword evidence="2" id="KW-1003">Cell membrane</keyword>
<dbReference type="Gene3D" id="1.10.357.140">
    <property type="entry name" value="UbiA prenyltransferase"/>
    <property type="match status" value="1"/>
</dbReference>
<evidence type="ECO:0000256" key="3">
    <source>
        <dbReference type="ARBA" id="ARBA00022692"/>
    </source>
</evidence>
<dbReference type="GO" id="GO:0016020">
    <property type="term" value="C:membrane"/>
    <property type="evidence" value="ECO:0007669"/>
    <property type="project" value="UniProtKB-SubCell"/>
</dbReference>
<dbReference type="GO" id="GO:0016757">
    <property type="term" value="F:glycosyltransferase activity"/>
    <property type="evidence" value="ECO:0007669"/>
    <property type="project" value="UniProtKB-KW"/>
</dbReference>
<feature type="transmembrane region" description="Helical" evidence="6">
    <location>
        <begin position="131"/>
        <end position="152"/>
    </location>
</feature>
<feature type="transmembrane region" description="Helical" evidence="6">
    <location>
        <begin position="158"/>
        <end position="174"/>
    </location>
</feature>
<comment type="subcellular location">
    <subcellularLocation>
        <location evidence="1">Membrane</location>
        <topology evidence="1">Multi-pass membrane protein</topology>
    </subcellularLocation>
</comment>
<gene>
    <name evidence="7" type="ORF">LMG6000_04751</name>
</gene>
<reference evidence="7 8" key="1">
    <citation type="submission" date="2020-04" db="EMBL/GenBank/DDBJ databases">
        <authorList>
            <person name="De Canck E."/>
        </authorList>
    </citation>
    <scope>NUCLEOTIDE SEQUENCE [LARGE SCALE GENOMIC DNA]</scope>
    <source>
        <strain evidence="7 8">LMG 6000</strain>
    </source>
</reference>
<feature type="transmembrane region" description="Helical" evidence="6">
    <location>
        <begin position="275"/>
        <end position="292"/>
    </location>
</feature>
<dbReference type="CDD" id="cd13963">
    <property type="entry name" value="PT_UbiA_2"/>
    <property type="match status" value="1"/>
</dbReference>
<organism evidence="7 8">
    <name type="scientific">Achromobacter insolitus</name>
    <dbReference type="NCBI Taxonomy" id="217204"/>
    <lineage>
        <taxon>Bacteria</taxon>
        <taxon>Pseudomonadati</taxon>
        <taxon>Pseudomonadota</taxon>
        <taxon>Betaproteobacteria</taxon>
        <taxon>Burkholderiales</taxon>
        <taxon>Alcaligenaceae</taxon>
        <taxon>Achromobacter</taxon>
    </lineage>
</organism>
<dbReference type="NCBIfam" id="NF008978">
    <property type="entry name" value="PRK12324.1-4"/>
    <property type="match status" value="1"/>
</dbReference>
<dbReference type="PANTHER" id="PTHR42723">
    <property type="entry name" value="CHLOROPHYLL SYNTHASE"/>
    <property type="match status" value="1"/>
</dbReference>
<dbReference type="PANTHER" id="PTHR42723:SF1">
    <property type="entry name" value="CHLOROPHYLL SYNTHASE, CHLOROPLASTIC"/>
    <property type="match status" value="1"/>
</dbReference>
<feature type="transmembrane region" description="Helical" evidence="6">
    <location>
        <begin position="35"/>
        <end position="55"/>
    </location>
</feature>
<sequence length="293" mass="31227">MSAVLALLRPQQWLKNAFVLMGLIFGHGWTDSELVFGVGLGFVAFCLASSAIYALNDYHDCAADAAHPTKRHRPIASGQVGLPTARALIAVLAGAALGLPLACGQWPVALAVAAYLLLNIAYTLRLKHKVLVDVFCIAAGFMLRLACGTYAVGITPSRWMLLCSFMLTLFLGFAKRRAEIVALPGGALAMQGSTRIVLRHYSPQLLDNLVAITAGASLLTYGLYSVDPETAALHGTAHFVLTLPIVTFGVFRYLHLLYNGGSGEEPGRDLLADNQIRIAVAAWAVVVLLLVGT</sequence>
<proteinExistence type="predicted"/>
<keyword evidence="3 6" id="KW-0812">Transmembrane</keyword>
<dbReference type="AlphaFoldDB" id="A0A6S7F6Q5"/>
<evidence type="ECO:0000313" key="8">
    <source>
        <dbReference type="Proteomes" id="UP000494183"/>
    </source>
</evidence>
<keyword evidence="5 6" id="KW-0472">Membrane</keyword>
<keyword evidence="7" id="KW-0808">Transferase</keyword>
<evidence type="ECO:0000256" key="1">
    <source>
        <dbReference type="ARBA" id="ARBA00004141"/>
    </source>
</evidence>
<evidence type="ECO:0000256" key="4">
    <source>
        <dbReference type="ARBA" id="ARBA00022989"/>
    </source>
</evidence>
<evidence type="ECO:0000256" key="6">
    <source>
        <dbReference type="SAM" id="Phobius"/>
    </source>
</evidence>
<keyword evidence="4 6" id="KW-1133">Transmembrane helix</keyword>
<dbReference type="EC" id="2.4.2.45" evidence="7"/>
<feature type="transmembrane region" description="Helical" evidence="6">
    <location>
        <begin position="105"/>
        <end position="124"/>
    </location>
</feature>
<dbReference type="InterPro" id="IPR050475">
    <property type="entry name" value="Prenyltransferase_related"/>
</dbReference>
<dbReference type="Proteomes" id="UP000494183">
    <property type="component" value="Unassembled WGS sequence"/>
</dbReference>
<evidence type="ECO:0000256" key="2">
    <source>
        <dbReference type="ARBA" id="ARBA00022475"/>
    </source>
</evidence>
<dbReference type="Pfam" id="PF01040">
    <property type="entry name" value="UbiA"/>
    <property type="match status" value="1"/>
</dbReference>